<evidence type="ECO:0000313" key="2">
    <source>
        <dbReference type="EMBL" id="VAW25241.1"/>
    </source>
</evidence>
<dbReference type="AlphaFoldDB" id="A0A3B0U2G0"/>
<gene>
    <name evidence="2" type="ORF">MNBD_BACTEROID01-2124</name>
</gene>
<proteinExistence type="predicted"/>
<accession>A0A3B0U2G0</accession>
<feature type="domain" description="Integrase catalytic" evidence="1">
    <location>
        <begin position="129"/>
        <end position="316"/>
    </location>
</feature>
<dbReference type="InterPro" id="IPR054353">
    <property type="entry name" value="IstA-like_C"/>
</dbReference>
<dbReference type="GO" id="GO:0015074">
    <property type="term" value="P:DNA integration"/>
    <property type="evidence" value="ECO:0007669"/>
    <property type="project" value="InterPro"/>
</dbReference>
<dbReference type="EMBL" id="UOEP01000243">
    <property type="protein sequence ID" value="VAW25241.1"/>
    <property type="molecule type" value="Genomic_DNA"/>
</dbReference>
<dbReference type="NCBIfam" id="NF033546">
    <property type="entry name" value="transpos_IS21"/>
    <property type="match status" value="1"/>
</dbReference>
<evidence type="ECO:0000259" key="1">
    <source>
        <dbReference type="PROSITE" id="PS50994"/>
    </source>
</evidence>
<dbReference type="GO" id="GO:0000150">
    <property type="term" value="F:DNA strand exchange activity"/>
    <property type="evidence" value="ECO:0007669"/>
    <property type="project" value="InterPro"/>
</dbReference>
<dbReference type="InterPro" id="IPR001584">
    <property type="entry name" value="Integrase_cat-core"/>
</dbReference>
<dbReference type="InterPro" id="IPR006120">
    <property type="entry name" value="Resolvase_HTH_dom"/>
</dbReference>
<name>A0A3B0U2G0_9ZZZZ</name>
<protein>
    <submittedName>
        <fullName evidence="2">Mobile element protein</fullName>
    </submittedName>
</protein>
<dbReference type="PANTHER" id="PTHR35004">
    <property type="entry name" value="TRANSPOSASE RV3428C-RELATED"/>
    <property type="match status" value="1"/>
</dbReference>
<sequence length="514" mass="59604">MAGKPKRMSQIKQLIRLHQQGLGKKTIARQLGMSKNTVKAYLQKIETGEFTAESLLPLDEPVLEGKLFAGSPSYKQDRYDSFKDELDYFSKELQRVGVTRRVLWDEYRQSHPDGYRYTQFCHHLSQFLINKNPSMVLQHKAGEKLFIDFAGKKLPYINKETGEIIECQVFVACLPHSDYSFAMAVHSQGIDDFIYALGCCLKEIGGVPQALMPDNLKAAIIKASRYEPNVNRVLEDFANHYGTTVAPARVRKPKDKALVENQVKLIYSRVYAKLRNQQFFDIQSLNKAIGQKVKEHNQTRMQEKGYCRQEKFLSDEKHILKPLPATDFEIKYYKELKVAQNNHIRLADDKHYYSVPYAHIGSRAKVVYTRSMVHIYVKGEQVAVHQRSYAMGKYSTEKEHLCSQHQHYLNRSPGYYMDKAKAKSDTFYQVVRQLFAQDKYPEQLYRTCDGLLSLQRKTDKVQFDKACSIAIEYNNYSYWFIQNILKNKMTGDMETANEKPLPAHKNVRGAKCYK</sequence>
<reference evidence="2" key="1">
    <citation type="submission" date="2018-06" db="EMBL/GenBank/DDBJ databases">
        <authorList>
            <person name="Zhirakovskaya E."/>
        </authorList>
    </citation>
    <scope>NUCLEOTIDE SEQUENCE</scope>
</reference>
<dbReference type="Gene3D" id="1.10.10.60">
    <property type="entry name" value="Homeodomain-like"/>
    <property type="match status" value="1"/>
</dbReference>
<dbReference type="Pfam" id="PF02796">
    <property type="entry name" value="HTH_7"/>
    <property type="match status" value="1"/>
</dbReference>
<organism evidence="2">
    <name type="scientific">hydrothermal vent metagenome</name>
    <dbReference type="NCBI Taxonomy" id="652676"/>
    <lineage>
        <taxon>unclassified sequences</taxon>
        <taxon>metagenomes</taxon>
        <taxon>ecological metagenomes</taxon>
    </lineage>
</organism>
<dbReference type="GO" id="GO:0003677">
    <property type="term" value="F:DNA binding"/>
    <property type="evidence" value="ECO:0007669"/>
    <property type="project" value="InterPro"/>
</dbReference>
<dbReference type="PROSITE" id="PS50994">
    <property type="entry name" value="INTEGRASE"/>
    <property type="match status" value="1"/>
</dbReference>
<dbReference type="Pfam" id="PF22483">
    <property type="entry name" value="Mu-transpos_C_2"/>
    <property type="match status" value="1"/>
</dbReference>
<dbReference type="PANTHER" id="PTHR35004:SF8">
    <property type="entry name" value="TRANSPOSASE RV3428C-RELATED"/>
    <property type="match status" value="1"/>
</dbReference>